<dbReference type="Gene3D" id="3.30.470.20">
    <property type="entry name" value="ATP-grasp fold, B domain"/>
    <property type="match status" value="1"/>
</dbReference>
<dbReference type="Gene3D" id="3.40.50.20">
    <property type="match status" value="1"/>
</dbReference>
<dbReference type="OrthoDB" id="40611at2"/>
<protein>
    <submittedName>
        <fullName evidence="3">Carbamoyl phosphate synthase-like protein</fullName>
    </submittedName>
</protein>
<reference evidence="4" key="1">
    <citation type="submission" date="2015-07" db="EMBL/GenBank/DDBJ databases">
        <authorList>
            <person name="Rodrigo-Torres Lidia"/>
            <person name="Arahal R.David."/>
        </authorList>
    </citation>
    <scope>NUCLEOTIDE SEQUENCE [LARGE SCALE GENOMIC DNA]</scope>
    <source>
        <strain evidence="4">CECT 4801</strain>
    </source>
</reference>
<dbReference type="InterPro" id="IPR011761">
    <property type="entry name" value="ATP-grasp"/>
</dbReference>
<dbReference type="SUPFAM" id="SSF56059">
    <property type="entry name" value="Glutathione synthetase ATP-binding domain-like"/>
    <property type="match status" value="1"/>
</dbReference>
<dbReference type="InterPro" id="IPR036291">
    <property type="entry name" value="NAD(P)-bd_dom_sf"/>
</dbReference>
<gene>
    <name evidence="3" type="ORF">LAL4801_02683</name>
</gene>
<evidence type="ECO:0000259" key="2">
    <source>
        <dbReference type="PROSITE" id="PS50975"/>
    </source>
</evidence>
<keyword evidence="1" id="KW-0067">ATP-binding</keyword>
<proteinExistence type="predicted"/>
<dbReference type="STRING" id="187304.B0E33_10590"/>
<dbReference type="AlphaFoldDB" id="A0A0M6Y5F4"/>
<keyword evidence="1" id="KW-0547">Nucleotide-binding</keyword>
<sequence length="394" mass="42926">MQPGCHASSGQTVLITGARAPVALHHARLFHAAGWRVVLADMPARPVSRASRACALYQRLPSPRFHPEDFTDALEALIEREKPSLIVPTCEEVFYLAAIRERRGLGAELFAPGLDLLQTSHNKHDFIKLCEEFGITVPETRLLTSRQDVTNLGKQAESLVFKPVWSRFAGQVLVSPASRKLKQVVPSAAMPWVAQERLEGDEISAYVLARDGKVLAVSIYRSLYRAGAGAGICFEPVTDPAARALIETFVGNTGWTGQVSFDLMRLEDGSVRPLECNPRATSGLHFFKDAARFVRTLLQGGDEVLPDVTGIQAVRLAMWVYGLPAALRSGDVGRFRKVLGAAEEILGTGDDPAPGRAQIPAFLEIAAIALRNRISLQSATTRDIEWNGPDQSSI</sequence>
<dbReference type="PROSITE" id="PS50975">
    <property type="entry name" value="ATP_GRASP"/>
    <property type="match status" value="1"/>
</dbReference>
<feature type="domain" description="ATP-grasp" evidence="2">
    <location>
        <begin position="127"/>
        <end position="322"/>
    </location>
</feature>
<dbReference type="Proteomes" id="UP000048926">
    <property type="component" value="Unassembled WGS sequence"/>
</dbReference>
<evidence type="ECO:0000256" key="1">
    <source>
        <dbReference type="PROSITE-ProRule" id="PRU00409"/>
    </source>
</evidence>
<accession>A0A0M6Y5F4</accession>
<organism evidence="3 4">
    <name type="scientific">Roseibium aggregatum</name>
    <dbReference type="NCBI Taxonomy" id="187304"/>
    <lineage>
        <taxon>Bacteria</taxon>
        <taxon>Pseudomonadati</taxon>
        <taxon>Pseudomonadota</taxon>
        <taxon>Alphaproteobacteria</taxon>
        <taxon>Hyphomicrobiales</taxon>
        <taxon>Stappiaceae</taxon>
        <taxon>Roseibium</taxon>
    </lineage>
</organism>
<dbReference type="GO" id="GO:0046872">
    <property type="term" value="F:metal ion binding"/>
    <property type="evidence" value="ECO:0007669"/>
    <property type="project" value="InterPro"/>
</dbReference>
<dbReference type="RefSeq" id="WP_055657019.1">
    <property type="nucleotide sequence ID" value="NZ_CXST01000002.1"/>
</dbReference>
<dbReference type="EMBL" id="CXST01000002">
    <property type="protein sequence ID" value="CTQ44241.1"/>
    <property type="molecule type" value="Genomic_DNA"/>
</dbReference>
<dbReference type="Pfam" id="PF02655">
    <property type="entry name" value="ATP-grasp_3"/>
    <property type="match status" value="1"/>
</dbReference>
<evidence type="ECO:0000313" key="3">
    <source>
        <dbReference type="EMBL" id="CTQ44241.1"/>
    </source>
</evidence>
<keyword evidence="4" id="KW-1185">Reference proteome</keyword>
<evidence type="ECO:0000313" key="4">
    <source>
        <dbReference type="Proteomes" id="UP000048926"/>
    </source>
</evidence>
<dbReference type="GO" id="GO:0005524">
    <property type="term" value="F:ATP binding"/>
    <property type="evidence" value="ECO:0007669"/>
    <property type="project" value="UniProtKB-UniRule"/>
</dbReference>
<dbReference type="InterPro" id="IPR003806">
    <property type="entry name" value="ATP-grasp_PylC-type"/>
</dbReference>
<name>A0A0M6Y5F4_9HYPH</name>
<dbReference type="SUPFAM" id="SSF51735">
    <property type="entry name" value="NAD(P)-binding Rossmann-fold domains"/>
    <property type="match status" value="1"/>
</dbReference>